<feature type="domain" description="5-hmdU DNA kinase helical" evidence="1">
    <location>
        <begin position="102"/>
        <end position="186"/>
    </location>
</feature>
<dbReference type="Proteomes" id="UP001190700">
    <property type="component" value="Unassembled WGS sequence"/>
</dbReference>
<accession>A0AAE0BAM9</accession>
<evidence type="ECO:0000313" key="3">
    <source>
        <dbReference type="Proteomes" id="UP001190700"/>
    </source>
</evidence>
<reference evidence="2 3" key="1">
    <citation type="journal article" date="2015" name="Genome Biol. Evol.">
        <title>Comparative Genomics of a Bacterivorous Green Alga Reveals Evolutionary Causalities and Consequences of Phago-Mixotrophic Mode of Nutrition.</title>
        <authorList>
            <person name="Burns J.A."/>
            <person name="Paasch A."/>
            <person name="Narechania A."/>
            <person name="Kim E."/>
        </authorList>
    </citation>
    <scope>NUCLEOTIDE SEQUENCE [LARGE SCALE GENOMIC DNA]</scope>
    <source>
        <strain evidence="2 3">PLY_AMNH</strain>
    </source>
</reference>
<dbReference type="Pfam" id="PF18723">
    <property type="entry name" value="HMUDK_hel"/>
    <property type="match status" value="1"/>
</dbReference>
<comment type="caution">
    <text evidence="2">The sequence shown here is derived from an EMBL/GenBank/DDBJ whole genome shotgun (WGS) entry which is preliminary data.</text>
</comment>
<organism evidence="2 3">
    <name type="scientific">Cymbomonas tetramitiformis</name>
    <dbReference type="NCBI Taxonomy" id="36881"/>
    <lineage>
        <taxon>Eukaryota</taxon>
        <taxon>Viridiplantae</taxon>
        <taxon>Chlorophyta</taxon>
        <taxon>Pyramimonadophyceae</taxon>
        <taxon>Pyramimonadales</taxon>
        <taxon>Pyramimonadaceae</taxon>
        <taxon>Cymbomonas</taxon>
    </lineage>
</organism>
<keyword evidence="3" id="KW-1185">Reference proteome</keyword>
<name>A0AAE0BAM9_9CHLO</name>
<dbReference type="AlphaFoldDB" id="A0AAE0BAM9"/>
<evidence type="ECO:0000259" key="1">
    <source>
        <dbReference type="Pfam" id="PF18723"/>
    </source>
</evidence>
<sequence>MRDTLRRRQAEDDRWGRAAAVHIRSTCDGYDGAAWRTDAALTRTLKPWRITSPGLASAALSDADAAENSERHAASSPLSFSENMYNPYAAALEGLEFDDPVASFFDFCREREKVRQQRERGAEPPWSDDPIFQNARFLNVFREDDRGTKAILKFVGPLVEKGDLTALVHGLFFARWCNKQATLDALTPDLLLQPEKLKEVLESLPDQPWCNVAAYPVEPVSVDGVLYSRLDTATFLFPLLAPELTKAIAGAGGSVICGARAANAILGMENDFAVFMAVMDIAWFRPEVIDPASHVPTGIGAVAFLDILQRHLHLETHQQTSERMIALQAGRLLARGQASISAD</sequence>
<dbReference type="InterPro" id="IPR040684">
    <property type="entry name" value="HMUDK_hel"/>
</dbReference>
<protein>
    <recommendedName>
        <fullName evidence="1">5-hmdU DNA kinase helical domain-containing protein</fullName>
    </recommendedName>
</protein>
<proteinExistence type="predicted"/>
<dbReference type="EMBL" id="LGRX02035853">
    <property type="protein sequence ID" value="KAK3232906.1"/>
    <property type="molecule type" value="Genomic_DNA"/>
</dbReference>
<gene>
    <name evidence="2" type="ORF">CYMTET_56765</name>
</gene>
<evidence type="ECO:0000313" key="2">
    <source>
        <dbReference type="EMBL" id="KAK3232906.1"/>
    </source>
</evidence>